<feature type="compositionally biased region" description="Low complexity" evidence="1">
    <location>
        <begin position="1"/>
        <end position="18"/>
    </location>
</feature>
<accession>A0A679EI77</accession>
<reference evidence="2" key="1">
    <citation type="journal article" date="2020" name="Theor. Appl. Genet.">
        <title>High-throughput phenotypic screening of random genomic fragments in transgenic rice identified novel drought tolerance genes.</title>
        <authorList>
            <person name="Komori T."/>
            <person name="Sun Y."/>
            <person name="Kashihara M."/>
            <person name="Uekawa N."/>
            <person name="Kato N."/>
            <person name="Usami S."/>
            <person name="Ishikawa N."/>
            <person name="Hiei Y."/>
            <person name="Kobayashi K."/>
            <person name="Kum R."/>
            <person name="Bortiri E."/>
            <person name="White K."/>
            <person name="Oeller P."/>
            <person name="Takemori N."/>
            <person name="Bate N.J."/>
            <person name="Komari T."/>
        </authorList>
    </citation>
    <scope>NUCLEOTIDE SEQUENCE</scope>
</reference>
<organism evidence="2">
    <name type="scientific">Bouteloua dactyloides</name>
    <dbReference type="NCBI Taxonomy" id="160577"/>
    <lineage>
        <taxon>Eukaryota</taxon>
        <taxon>Viridiplantae</taxon>
        <taxon>Streptophyta</taxon>
        <taxon>Embryophyta</taxon>
        <taxon>Tracheophyta</taxon>
        <taxon>Spermatophyta</taxon>
        <taxon>Magnoliopsida</taxon>
        <taxon>Liliopsida</taxon>
        <taxon>Poales</taxon>
        <taxon>Poaceae</taxon>
        <taxon>PACMAD clade</taxon>
        <taxon>Chloridoideae</taxon>
        <taxon>Cynodonteae</taxon>
        <taxon>Boutelouodinae</taxon>
        <taxon>Boutelouinae</taxon>
        <taxon>Bouteloua</taxon>
    </lineage>
</organism>
<evidence type="ECO:0000256" key="1">
    <source>
        <dbReference type="SAM" id="MobiDB-lite"/>
    </source>
</evidence>
<dbReference type="AlphaFoldDB" id="A0A679EI77"/>
<dbReference type="EMBL" id="LC507218">
    <property type="protein sequence ID" value="BBP08267.1"/>
    <property type="molecule type" value="Genomic_DNA"/>
</dbReference>
<evidence type="ECO:0000313" key="2">
    <source>
        <dbReference type="EMBL" id="BBP08267.1"/>
    </source>
</evidence>
<feature type="region of interest" description="Disordered" evidence="1">
    <location>
        <begin position="1"/>
        <end position="171"/>
    </location>
</feature>
<protein>
    <submittedName>
        <fullName evidence="2">Uncharacterized protein</fullName>
    </submittedName>
</protein>
<feature type="compositionally biased region" description="Acidic residues" evidence="1">
    <location>
        <begin position="142"/>
        <end position="152"/>
    </location>
</feature>
<sequence length="171" mass="18467">MASSDASSVASNSPAPSWEWEKSPPSSPLKPMTAEQIAALDEWENDPIHLEMQTPPRQPNWRVEVPPAPPSPRPPKKARKGPAGPSEEHSSAEEADEDEDEDEDADSEASAENSEDVDREAADIAEDDDQGPTDPESYSTPSDDDGGEEGSSDSDSIWSSDRIPQPKESKD</sequence>
<name>A0A679EI77_9POAL</name>
<proteinExistence type="predicted"/>
<feature type="compositionally biased region" description="Acidic residues" evidence="1">
    <location>
        <begin position="93"/>
        <end position="131"/>
    </location>
</feature>